<name>A0A8S1N619_9CILI</name>
<proteinExistence type="predicted"/>
<comment type="caution">
    <text evidence="1">The sequence shown here is derived from an EMBL/GenBank/DDBJ whole genome shotgun (WGS) entry which is preliminary data.</text>
</comment>
<accession>A0A8S1N619</accession>
<dbReference type="Proteomes" id="UP000692954">
    <property type="component" value="Unassembled WGS sequence"/>
</dbReference>
<protein>
    <submittedName>
        <fullName evidence="1">Uncharacterized protein</fullName>
    </submittedName>
</protein>
<reference evidence="1" key="1">
    <citation type="submission" date="2021-01" db="EMBL/GenBank/DDBJ databases">
        <authorList>
            <consortium name="Genoscope - CEA"/>
            <person name="William W."/>
        </authorList>
    </citation>
    <scope>NUCLEOTIDE SEQUENCE</scope>
</reference>
<dbReference type="EMBL" id="CAJJDN010000050">
    <property type="protein sequence ID" value="CAD8086569.1"/>
    <property type="molecule type" value="Genomic_DNA"/>
</dbReference>
<evidence type="ECO:0000313" key="1">
    <source>
        <dbReference type="EMBL" id="CAD8086569.1"/>
    </source>
</evidence>
<keyword evidence="2" id="KW-1185">Reference proteome</keyword>
<organism evidence="1 2">
    <name type="scientific">Paramecium sonneborni</name>
    <dbReference type="NCBI Taxonomy" id="65129"/>
    <lineage>
        <taxon>Eukaryota</taxon>
        <taxon>Sar</taxon>
        <taxon>Alveolata</taxon>
        <taxon>Ciliophora</taxon>
        <taxon>Intramacronucleata</taxon>
        <taxon>Oligohymenophorea</taxon>
        <taxon>Peniculida</taxon>
        <taxon>Parameciidae</taxon>
        <taxon>Paramecium</taxon>
    </lineage>
</organism>
<evidence type="ECO:0000313" key="2">
    <source>
        <dbReference type="Proteomes" id="UP000692954"/>
    </source>
</evidence>
<sequence>MQEPIKFTLFVPQAKEIQLLKQIFSCLDKELRHFKFFNENCKELYQRRNLRFFIQKKSLNMNFKFQPLKFAFLILLLKDHVELYFHSFSLHVLSQMESVIQIIRTRRINLYIFNVFRIHARLNRFHL</sequence>
<dbReference type="AlphaFoldDB" id="A0A8S1N619"/>
<gene>
    <name evidence="1" type="ORF">PSON_ATCC_30995.1.T0500065</name>
</gene>